<evidence type="ECO:0000256" key="2">
    <source>
        <dbReference type="ARBA" id="ARBA00022801"/>
    </source>
</evidence>
<proteinExistence type="inferred from homology"/>
<evidence type="ECO:0008006" key="5">
    <source>
        <dbReference type="Google" id="ProtNLM"/>
    </source>
</evidence>
<dbReference type="GO" id="GO:0047429">
    <property type="term" value="F:nucleoside triphosphate diphosphatase activity"/>
    <property type="evidence" value="ECO:0007669"/>
    <property type="project" value="InterPro"/>
</dbReference>
<dbReference type="CDD" id="cd00555">
    <property type="entry name" value="Maf"/>
    <property type="match status" value="1"/>
</dbReference>
<gene>
    <name evidence="3" type="ORF">RDWZM_009238</name>
</gene>
<dbReference type="AlphaFoldDB" id="A0A9Q0RM50"/>
<dbReference type="PIRSF" id="PIRSF006305">
    <property type="entry name" value="Maf"/>
    <property type="match status" value="1"/>
</dbReference>
<keyword evidence="4" id="KW-1185">Reference proteome</keyword>
<dbReference type="Gene3D" id="3.90.950.10">
    <property type="match status" value="1"/>
</dbReference>
<dbReference type="EMBL" id="JAPWDV010000003">
    <property type="protein sequence ID" value="KAJ6218081.1"/>
    <property type="molecule type" value="Genomic_DNA"/>
</dbReference>
<evidence type="ECO:0000313" key="3">
    <source>
        <dbReference type="EMBL" id="KAJ6218081.1"/>
    </source>
</evidence>
<dbReference type="OrthoDB" id="10267058at2759"/>
<comment type="caution">
    <text evidence="3">The sequence shown here is derived from an EMBL/GenBank/DDBJ whole genome shotgun (WGS) entry which is preliminary data.</text>
</comment>
<dbReference type="HAMAP" id="MF_00528">
    <property type="entry name" value="Maf"/>
    <property type="match status" value="1"/>
</dbReference>
<dbReference type="PANTHER" id="PTHR43213">
    <property type="entry name" value="BIFUNCTIONAL DTTP/UTP PYROPHOSPHATASE/METHYLTRANSFERASE PROTEIN-RELATED"/>
    <property type="match status" value="1"/>
</dbReference>
<evidence type="ECO:0000313" key="4">
    <source>
        <dbReference type="Proteomes" id="UP001142055"/>
    </source>
</evidence>
<dbReference type="InterPro" id="IPR003697">
    <property type="entry name" value="Maf-like"/>
</dbReference>
<dbReference type="Pfam" id="PF02545">
    <property type="entry name" value="Maf"/>
    <property type="match status" value="1"/>
</dbReference>
<dbReference type="SUPFAM" id="SSF52972">
    <property type="entry name" value="ITPase-like"/>
    <property type="match status" value="1"/>
</dbReference>
<reference evidence="3" key="1">
    <citation type="submission" date="2022-12" db="EMBL/GenBank/DDBJ databases">
        <title>Genome assemblies of Blomia tropicalis.</title>
        <authorList>
            <person name="Cui Y."/>
        </authorList>
    </citation>
    <scope>NUCLEOTIDE SEQUENCE</scope>
    <source>
        <tissue evidence="3">Adult mites</tissue>
    </source>
</reference>
<dbReference type="Proteomes" id="UP001142055">
    <property type="component" value="Chromosome 3"/>
</dbReference>
<dbReference type="OMA" id="VIGCDSV"/>
<dbReference type="NCBIfam" id="TIGR00172">
    <property type="entry name" value="maf"/>
    <property type="match status" value="1"/>
</dbReference>
<dbReference type="InterPro" id="IPR029001">
    <property type="entry name" value="ITPase-like_fam"/>
</dbReference>
<comment type="cofactor">
    <cofactor evidence="1">
        <name>a divalent metal cation</name>
        <dbReference type="ChEBI" id="CHEBI:60240"/>
    </cofactor>
</comment>
<protein>
    <recommendedName>
        <fullName evidence="5">N-acetylserotonin O-methyltransferase-like protein</fullName>
    </recommendedName>
</protein>
<organism evidence="3 4">
    <name type="scientific">Blomia tropicalis</name>
    <name type="common">Mite</name>
    <dbReference type="NCBI Taxonomy" id="40697"/>
    <lineage>
        <taxon>Eukaryota</taxon>
        <taxon>Metazoa</taxon>
        <taxon>Ecdysozoa</taxon>
        <taxon>Arthropoda</taxon>
        <taxon>Chelicerata</taxon>
        <taxon>Arachnida</taxon>
        <taxon>Acari</taxon>
        <taxon>Acariformes</taxon>
        <taxon>Sarcoptiformes</taxon>
        <taxon>Astigmata</taxon>
        <taxon>Glycyphagoidea</taxon>
        <taxon>Echimyopodidae</taxon>
        <taxon>Blomia</taxon>
    </lineage>
</organism>
<name>A0A9Q0RM50_BLOTA</name>
<keyword evidence="2" id="KW-0378">Hydrolase</keyword>
<dbReference type="PANTHER" id="PTHR43213:SF5">
    <property type="entry name" value="BIFUNCTIONAL DTTP_UTP PYROPHOSPHATASE_METHYLTRANSFERASE PROTEIN-RELATED"/>
    <property type="match status" value="1"/>
</dbReference>
<evidence type="ECO:0000256" key="1">
    <source>
        <dbReference type="ARBA" id="ARBA00001968"/>
    </source>
</evidence>
<accession>A0A9Q0RM50</accession>
<sequence length="234" mass="25957">MLEPIRRIIANQRNILASTSPRRQELLRSIQFKFDIIKPNFEENLDKASFSHPCEYVKENAKQKAMSVWRQLNNGSTQSQCDLIIGCDTVVTLDGTIYEKPTDTEDAIRMLRIFSGKTHTVFTGVALITNCNSKNSSSSSTTGCGSSCSSTPEPGLDDYLVTTFHEATDVTFTELSESIIQAYVNTGEPLDKAGGYGIQGIGATLIESVRGDYFNVVGLPLHRLSKELYYMYVE</sequence>